<evidence type="ECO:0000313" key="3">
    <source>
        <dbReference type="EMBL" id="TLD70827.1"/>
    </source>
</evidence>
<dbReference type="OrthoDB" id="194063at2"/>
<dbReference type="AlphaFoldDB" id="A0A5R8KEY7"/>
<name>A0A5R8KEY7_9BACT</name>
<comment type="caution">
    <text evidence="3">The sequence shown here is derived from an EMBL/GenBank/DDBJ whole genome shotgun (WGS) entry which is preliminary data.</text>
</comment>
<keyword evidence="2" id="KW-0812">Transmembrane</keyword>
<feature type="transmembrane region" description="Helical" evidence="2">
    <location>
        <begin position="83"/>
        <end position="105"/>
    </location>
</feature>
<feature type="region of interest" description="Disordered" evidence="1">
    <location>
        <begin position="114"/>
        <end position="138"/>
    </location>
</feature>
<evidence type="ECO:0000256" key="1">
    <source>
        <dbReference type="SAM" id="MobiDB-lite"/>
    </source>
</evidence>
<evidence type="ECO:0000313" key="4">
    <source>
        <dbReference type="Proteomes" id="UP000306196"/>
    </source>
</evidence>
<gene>
    <name evidence="3" type="ORF">FEM03_11000</name>
</gene>
<protein>
    <submittedName>
        <fullName evidence="3">Uncharacterized protein</fullName>
    </submittedName>
</protein>
<reference evidence="3 4" key="1">
    <citation type="submission" date="2019-05" db="EMBL/GenBank/DDBJ databases">
        <title>Verrucobacter flavum gen. nov., sp. nov. a new member of the family Verrucomicrobiaceae.</title>
        <authorList>
            <person name="Szuroczki S."/>
            <person name="Abbaszade G."/>
            <person name="Szabo A."/>
            <person name="Felfoldi T."/>
            <person name="Schumann P."/>
            <person name="Boka K."/>
            <person name="Keki Z."/>
            <person name="Toumi M."/>
            <person name="Toth E."/>
        </authorList>
    </citation>
    <scope>NUCLEOTIDE SEQUENCE [LARGE SCALE GENOMIC DNA]</scope>
    <source>
        <strain evidence="3 4">MG-N-17</strain>
    </source>
</reference>
<sequence>MPFPFSFTTSLAPVIAQASAETVRFPLVYQIACIILTALFLLTFSIARNPRSWRRLYQAKVQGPRDHFSVNRNKRIDEKLKRYGIIVAMVFLVADVSCFVLGFTYRHRADARELTPEEQSERQDLKRFKSGKSPGALF</sequence>
<proteinExistence type="predicted"/>
<evidence type="ECO:0000256" key="2">
    <source>
        <dbReference type="SAM" id="Phobius"/>
    </source>
</evidence>
<dbReference type="Proteomes" id="UP000306196">
    <property type="component" value="Unassembled WGS sequence"/>
</dbReference>
<keyword evidence="4" id="KW-1185">Reference proteome</keyword>
<dbReference type="RefSeq" id="WP_138086297.1">
    <property type="nucleotide sequence ID" value="NZ_VAUV01000007.1"/>
</dbReference>
<feature type="compositionally biased region" description="Basic and acidic residues" evidence="1">
    <location>
        <begin position="114"/>
        <end position="127"/>
    </location>
</feature>
<keyword evidence="2" id="KW-1133">Transmembrane helix</keyword>
<keyword evidence="2" id="KW-0472">Membrane</keyword>
<organism evidence="3 4">
    <name type="scientific">Phragmitibacter flavus</name>
    <dbReference type="NCBI Taxonomy" id="2576071"/>
    <lineage>
        <taxon>Bacteria</taxon>
        <taxon>Pseudomonadati</taxon>
        <taxon>Verrucomicrobiota</taxon>
        <taxon>Verrucomicrobiia</taxon>
        <taxon>Verrucomicrobiales</taxon>
        <taxon>Verrucomicrobiaceae</taxon>
        <taxon>Phragmitibacter</taxon>
    </lineage>
</organism>
<accession>A0A5R8KEY7</accession>
<dbReference type="EMBL" id="VAUV01000007">
    <property type="protein sequence ID" value="TLD70827.1"/>
    <property type="molecule type" value="Genomic_DNA"/>
</dbReference>
<feature type="transmembrane region" description="Helical" evidence="2">
    <location>
        <begin position="28"/>
        <end position="47"/>
    </location>
</feature>